<evidence type="ECO:0000259" key="6">
    <source>
        <dbReference type="PROSITE" id="PS51371"/>
    </source>
</evidence>
<comment type="caution">
    <text evidence="8">The sequence shown here is derived from an EMBL/GenBank/DDBJ whole genome shotgun (WGS) entry which is preliminary data.</text>
</comment>
<dbReference type="PANTHER" id="PTHR43099:SF5">
    <property type="entry name" value="HLYC_CORC FAMILY TRANSPORTER"/>
    <property type="match status" value="1"/>
</dbReference>
<dbReference type="PROSITE" id="PS51846">
    <property type="entry name" value="CNNM"/>
    <property type="match status" value="1"/>
</dbReference>
<dbReference type="AlphaFoldDB" id="A0A417YYT6"/>
<evidence type="ECO:0000259" key="7">
    <source>
        <dbReference type="PROSITE" id="PS51846"/>
    </source>
</evidence>
<keyword evidence="2" id="KW-1003">Cell membrane</keyword>
<evidence type="ECO:0000256" key="4">
    <source>
        <dbReference type="PROSITE-ProRule" id="PRU01193"/>
    </source>
</evidence>
<accession>A0A417YYT6</accession>
<feature type="transmembrane region" description="Helical" evidence="5">
    <location>
        <begin position="97"/>
        <end position="119"/>
    </location>
</feature>
<dbReference type="InterPro" id="IPR000644">
    <property type="entry name" value="CBS_dom"/>
</dbReference>
<dbReference type="InterPro" id="IPR051676">
    <property type="entry name" value="UPF0053_domain"/>
</dbReference>
<evidence type="ECO:0000256" key="2">
    <source>
        <dbReference type="ARBA" id="ARBA00022475"/>
    </source>
</evidence>
<dbReference type="Pfam" id="PF00571">
    <property type="entry name" value="CBS"/>
    <property type="match status" value="1"/>
</dbReference>
<protein>
    <submittedName>
        <fullName evidence="8">HlyC/CorC family transporter</fullName>
    </submittedName>
</protein>
<feature type="transmembrane region" description="Helical" evidence="5">
    <location>
        <begin position="55"/>
        <end position="77"/>
    </location>
</feature>
<keyword evidence="4 5" id="KW-1133">Transmembrane helix</keyword>
<dbReference type="Proteomes" id="UP000285376">
    <property type="component" value="Unassembled WGS sequence"/>
</dbReference>
<evidence type="ECO:0000256" key="3">
    <source>
        <dbReference type="PROSITE-ProRule" id="PRU00703"/>
    </source>
</evidence>
<evidence type="ECO:0000256" key="1">
    <source>
        <dbReference type="ARBA" id="ARBA00004651"/>
    </source>
</evidence>
<comment type="subcellular location">
    <subcellularLocation>
        <location evidence="1">Cell membrane</location>
        <topology evidence="1">Multi-pass membrane protein</topology>
    </subcellularLocation>
</comment>
<dbReference type="EMBL" id="QWLM01000027">
    <property type="protein sequence ID" value="RHW43008.1"/>
    <property type="molecule type" value="Genomic_DNA"/>
</dbReference>
<proteinExistence type="predicted"/>
<evidence type="ECO:0000313" key="9">
    <source>
        <dbReference type="Proteomes" id="UP000285376"/>
    </source>
</evidence>
<keyword evidence="3" id="KW-0129">CBS domain</keyword>
<feature type="transmembrane region" description="Helical" evidence="5">
    <location>
        <begin position="6"/>
        <end position="30"/>
    </location>
</feature>
<dbReference type="GO" id="GO:0005886">
    <property type="term" value="C:plasma membrane"/>
    <property type="evidence" value="ECO:0007669"/>
    <property type="project" value="UniProtKB-SubCell"/>
</dbReference>
<dbReference type="PROSITE" id="PS51371">
    <property type="entry name" value="CBS"/>
    <property type="match status" value="1"/>
</dbReference>
<dbReference type="RefSeq" id="WP_118915097.1">
    <property type="nucleotide sequence ID" value="NZ_CBCRVH010000026.1"/>
</dbReference>
<dbReference type="Pfam" id="PF01595">
    <property type="entry name" value="CNNM"/>
    <property type="match status" value="1"/>
</dbReference>
<feature type="domain" description="CNNM transmembrane" evidence="7">
    <location>
        <begin position="1"/>
        <end position="201"/>
    </location>
</feature>
<organism evidence="8 9">
    <name type="scientific">Dermacoccus abyssi</name>
    <dbReference type="NCBI Taxonomy" id="322596"/>
    <lineage>
        <taxon>Bacteria</taxon>
        <taxon>Bacillati</taxon>
        <taxon>Actinomycetota</taxon>
        <taxon>Actinomycetes</taxon>
        <taxon>Micrococcales</taxon>
        <taxon>Dermacoccaceae</taxon>
        <taxon>Dermacoccus</taxon>
    </lineage>
</organism>
<dbReference type="PANTHER" id="PTHR43099">
    <property type="entry name" value="UPF0053 PROTEIN YRKA"/>
    <property type="match status" value="1"/>
</dbReference>
<keyword evidence="4 5" id="KW-0812">Transmembrane</keyword>
<dbReference type="SUPFAM" id="SSF54631">
    <property type="entry name" value="CBS-domain pair"/>
    <property type="match status" value="1"/>
</dbReference>
<evidence type="ECO:0000313" key="8">
    <source>
        <dbReference type="EMBL" id="RHW43008.1"/>
    </source>
</evidence>
<dbReference type="InterPro" id="IPR002550">
    <property type="entry name" value="CNNM"/>
</dbReference>
<reference evidence="8 9" key="1">
    <citation type="submission" date="2018-08" db="EMBL/GenBank/DDBJ databases">
        <title>Whole genome sequence analysis of Dermacoccus abyssi bacteria isolated from Deep Mariana trench Micromonospora spp reveals genes involved in the environmental adaptation and production of secondary metabolites.</title>
        <authorList>
            <person name="Abdel-Mageed W.M."/>
            <person name="Lehri B."/>
            <person name="Nouioui I."/>
            <person name="Goodfellow I."/>
            <person name="Jaspars M."/>
            <person name="Karlyshev A."/>
        </authorList>
    </citation>
    <scope>NUCLEOTIDE SEQUENCE [LARGE SCALE GENOMIC DNA]</scope>
    <source>
        <strain evidence="8 9">MT1.1</strain>
    </source>
</reference>
<name>A0A417YYT6_9MICO</name>
<gene>
    <name evidence="8" type="ORF">D1832_14565</name>
</gene>
<evidence type="ECO:0000256" key="5">
    <source>
        <dbReference type="SAM" id="Phobius"/>
    </source>
</evidence>
<sequence length="348" mass="37033">MSTTALILISVAIVALSAFFVAVEFSLIAAKRHRFEELAATSRSARAALRSSGDLTLLLAGSQLGITLCTLALGALSKPAVHHALTPLLADLGLPSTVADVLAFVLALFIVTFIHLVVGEMMPKSWAIAHPERSAMLLALPMRGFMLFTRPLLVVLNGAANWLLRRMGVEPADEVAAAQDPEGLEQLVEHSTETGTLDPVSSRHIRGALSLREMTLSDLVRPDHAITAVSKDATAADVWHTAQKAGHLRVLIGSNGHYEGAVHVRDTVSREPSAPIADLVHPTATFDESTPVTKAMHAMREGRQHLAQVTREGSFVGVVTLSDTLRGLFPAEAGTRAEPATSDVPLDS</sequence>
<dbReference type="InterPro" id="IPR046342">
    <property type="entry name" value="CBS_dom_sf"/>
</dbReference>
<feature type="domain" description="CBS" evidence="6">
    <location>
        <begin position="279"/>
        <end position="338"/>
    </location>
</feature>
<keyword evidence="4 5" id="KW-0472">Membrane</keyword>
<dbReference type="Gene3D" id="3.10.580.10">
    <property type="entry name" value="CBS-domain"/>
    <property type="match status" value="1"/>
</dbReference>